<name>A0A5E5BN06_9BURK</name>
<accession>A0A5E5BN06</accession>
<dbReference type="AlphaFoldDB" id="A0A5E5BN06"/>
<evidence type="ECO:0008006" key="3">
    <source>
        <dbReference type="Google" id="ProtNLM"/>
    </source>
</evidence>
<dbReference type="Proteomes" id="UP000335538">
    <property type="component" value="Unassembled WGS sequence"/>
</dbReference>
<reference evidence="1 2" key="1">
    <citation type="submission" date="2019-08" db="EMBL/GenBank/DDBJ databases">
        <authorList>
            <person name="Peeters C."/>
        </authorList>
    </citation>
    <scope>NUCLEOTIDE SEQUENCE [LARGE SCALE GENOMIC DNA]</scope>
    <source>
        <strain evidence="1 2">LMG 31121</strain>
    </source>
</reference>
<sequence length="104" mass="10331">MNIDTVLRSLGGAATTGQPAEPTVSLQQRFASLLNTPLDASSAADPAATAVASLASPVAAPAPLGAAGLLKLQLELHANAISSDVISKGVNFGVQGINKLVNQS</sequence>
<evidence type="ECO:0000313" key="1">
    <source>
        <dbReference type="EMBL" id="VVE85680.1"/>
    </source>
</evidence>
<proteinExistence type="predicted"/>
<protein>
    <recommendedName>
        <fullName evidence="3">EscI/YscI/HrpB family type III secretion system inner rod protein</fullName>
    </recommendedName>
</protein>
<dbReference type="RefSeq" id="WP_150811425.1">
    <property type="nucleotide sequence ID" value="NZ_CABPSR010000031.1"/>
</dbReference>
<evidence type="ECO:0000313" key="2">
    <source>
        <dbReference type="Proteomes" id="UP000335538"/>
    </source>
</evidence>
<organism evidence="1 2">
    <name type="scientific">Pandoraea sputorum</name>
    <dbReference type="NCBI Taxonomy" id="93222"/>
    <lineage>
        <taxon>Bacteria</taxon>
        <taxon>Pseudomonadati</taxon>
        <taxon>Pseudomonadota</taxon>
        <taxon>Betaproteobacteria</taxon>
        <taxon>Burkholderiales</taxon>
        <taxon>Burkholderiaceae</taxon>
        <taxon>Pandoraea</taxon>
    </lineage>
</organism>
<gene>
    <name evidence="1" type="ORF">PSP31121_05355</name>
</gene>
<dbReference type="EMBL" id="CABPSR010000031">
    <property type="protein sequence ID" value="VVE85680.1"/>
    <property type="molecule type" value="Genomic_DNA"/>
</dbReference>